<sequence length="279" mass="32653">MENEQLLRNIGLNKYESVAYLTMLREGFTDASVLSRKSKIPMGKIYAVLDNLENMGFVEAQYSRPKKYRAIEADVAFENFFTRKESEMHRELNILRKTIDEIKRSLFYYAVQEETKQCFWSAAMGNKEVMRMVKSVYHEAKNEVCAVVPRDIRSMESEQFKDMFALMFRDTLLPLLKRGIRIRMIDPNPVLSKVLIEWQSSAKSEDIIPNISEYLKIKSLDTPHRFVLIDRNLVILEISDPLSVGRVFGMVKVYDRVLSDELHTKFEELWLNGKSLPYL</sequence>
<dbReference type="InterPro" id="IPR036390">
    <property type="entry name" value="WH_DNA-bd_sf"/>
</dbReference>
<dbReference type="SUPFAM" id="SSF46785">
    <property type="entry name" value="Winged helix' DNA-binding domain"/>
    <property type="match status" value="1"/>
</dbReference>
<dbReference type="Gene3D" id="1.10.10.10">
    <property type="entry name" value="Winged helix-like DNA-binding domain superfamily/Winged helix DNA-binding domain"/>
    <property type="match status" value="1"/>
</dbReference>
<dbReference type="InterPro" id="IPR051797">
    <property type="entry name" value="TrmB-like"/>
</dbReference>
<dbReference type="RefSeq" id="WP_256621636.1">
    <property type="nucleotide sequence ID" value="NZ_JTEO01000002.1"/>
</dbReference>
<dbReference type="PANTHER" id="PTHR34293:SF1">
    <property type="entry name" value="HTH-TYPE TRANSCRIPTIONAL REGULATOR TRMBL2"/>
    <property type="match status" value="1"/>
</dbReference>
<keyword evidence="4" id="KW-1185">Reference proteome</keyword>
<protein>
    <recommendedName>
        <fullName evidence="5">TrmB family transcriptional regulator</fullName>
    </recommendedName>
</protein>
<name>A0AAE3KVX9_9EURY</name>
<evidence type="ECO:0000259" key="1">
    <source>
        <dbReference type="Pfam" id="PF01978"/>
    </source>
</evidence>
<evidence type="ECO:0000259" key="2">
    <source>
        <dbReference type="Pfam" id="PF24217"/>
    </source>
</evidence>
<dbReference type="Pfam" id="PF24217">
    <property type="entry name" value="DUF7436"/>
    <property type="match status" value="1"/>
</dbReference>
<reference evidence="3 4" key="1">
    <citation type="journal article" date="2011" name="Appl. Environ. Microbiol.">
        <title>Methanogenic archaea isolated from Taiwan's Chelungpu fault.</title>
        <authorList>
            <person name="Wu S.Y."/>
            <person name="Lai M.C."/>
        </authorList>
    </citation>
    <scope>NUCLEOTIDE SEQUENCE [LARGE SCALE GENOMIC DNA]</scope>
    <source>
        <strain evidence="3 4">St545Mb</strain>
    </source>
</reference>
<dbReference type="AlphaFoldDB" id="A0AAE3KVX9"/>
<feature type="domain" description="DUF7436" evidence="2">
    <location>
        <begin position="117"/>
        <end position="274"/>
    </location>
</feature>
<gene>
    <name evidence="3" type="ORF">PV02_01625</name>
</gene>
<dbReference type="Pfam" id="PF01978">
    <property type="entry name" value="TrmB"/>
    <property type="match status" value="1"/>
</dbReference>
<comment type="caution">
    <text evidence="3">The sequence shown here is derived from an EMBL/GenBank/DDBJ whole genome shotgun (WGS) entry which is preliminary data.</text>
</comment>
<feature type="domain" description="Transcription regulator TrmB N-terminal" evidence="1">
    <location>
        <begin position="7"/>
        <end position="73"/>
    </location>
</feature>
<organism evidence="3 4">
    <name type="scientific">Methanolobus chelungpuianus</name>
    <dbReference type="NCBI Taxonomy" id="502115"/>
    <lineage>
        <taxon>Archaea</taxon>
        <taxon>Methanobacteriati</taxon>
        <taxon>Methanobacteriota</taxon>
        <taxon>Stenosarchaea group</taxon>
        <taxon>Methanomicrobia</taxon>
        <taxon>Methanosarcinales</taxon>
        <taxon>Methanosarcinaceae</taxon>
        <taxon>Methanolobus</taxon>
    </lineage>
</organism>
<proteinExistence type="predicted"/>
<dbReference type="InterPro" id="IPR055859">
    <property type="entry name" value="DUF7436"/>
</dbReference>
<evidence type="ECO:0008006" key="5">
    <source>
        <dbReference type="Google" id="ProtNLM"/>
    </source>
</evidence>
<dbReference type="InterPro" id="IPR002831">
    <property type="entry name" value="Tscrpt_reg_TrmB_N"/>
</dbReference>
<dbReference type="InterPro" id="IPR036388">
    <property type="entry name" value="WH-like_DNA-bd_sf"/>
</dbReference>
<accession>A0AAE3KVX9</accession>
<dbReference type="PANTHER" id="PTHR34293">
    <property type="entry name" value="HTH-TYPE TRANSCRIPTIONAL REGULATOR TRMBL2"/>
    <property type="match status" value="1"/>
</dbReference>
<dbReference type="EMBL" id="JTEO01000002">
    <property type="protein sequence ID" value="MCQ6961911.1"/>
    <property type="molecule type" value="Genomic_DNA"/>
</dbReference>
<evidence type="ECO:0000313" key="3">
    <source>
        <dbReference type="EMBL" id="MCQ6961911.1"/>
    </source>
</evidence>
<evidence type="ECO:0000313" key="4">
    <source>
        <dbReference type="Proteomes" id="UP001206983"/>
    </source>
</evidence>
<dbReference type="Proteomes" id="UP001206983">
    <property type="component" value="Unassembled WGS sequence"/>
</dbReference>